<gene>
    <name evidence="5" type="ORF">OE88DRAFT_1638378</name>
</gene>
<evidence type="ECO:0000259" key="4">
    <source>
        <dbReference type="Pfam" id="PF07993"/>
    </source>
</evidence>
<dbReference type="STRING" id="5364.A0A5C3MQU3"/>
<keyword evidence="1" id="KW-0596">Phosphopantetheine</keyword>
<feature type="domain" description="AMP-dependent synthetase/ligase" evidence="3">
    <location>
        <begin position="40"/>
        <end position="353"/>
    </location>
</feature>
<dbReference type="InterPro" id="IPR036291">
    <property type="entry name" value="NAD(P)-bd_dom_sf"/>
</dbReference>
<dbReference type="InterPro" id="IPR042099">
    <property type="entry name" value="ANL_N_sf"/>
</dbReference>
<accession>A0A5C3MQU3</accession>
<dbReference type="Pfam" id="PF00501">
    <property type="entry name" value="AMP-binding"/>
    <property type="match status" value="1"/>
</dbReference>
<proteinExistence type="predicted"/>
<name>A0A5C3MQU3_9AGAM</name>
<dbReference type="EMBL" id="ML213530">
    <property type="protein sequence ID" value="TFK46448.1"/>
    <property type="molecule type" value="Genomic_DNA"/>
</dbReference>
<dbReference type="Gene3D" id="3.40.50.12780">
    <property type="entry name" value="N-terminal domain of ligase-like"/>
    <property type="match status" value="1"/>
</dbReference>
<evidence type="ECO:0000313" key="5">
    <source>
        <dbReference type="EMBL" id="TFK46448.1"/>
    </source>
</evidence>
<dbReference type="InterPro" id="IPR013120">
    <property type="entry name" value="FAR_NAD-bd"/>
</dbReference>
<dbReference type="InterPro" id="IPR036736">
    <property type="entry name" value="ACP-like_sf"/>
</dbReference>
<dbReference type="PROSITE" id="PS00455">
    <property type="entry name" value="AMP_BINDING"/>
    <property type="match status" value="1"/>
</dbReference>
<keyword evidence="6" id="KW-1185">Reference proteome</keyword>
<dbReference type="InterPro" id="IPR051414">
    <property type="entry name" value="Adenylate-forming_Reductase"/>
</dbReference>
<dbReference type="InterPro" id="IPR020845">
    <property type="entry name" value="AMP-binding_CS"/>
</dbReference>
<evidence type="ECO:0000313" key="6">
    <source>
        <dbReference type="Proteomes" id="UP000305948"/>
    </source>
</evidence>
<dbReference type="Proteomes" id="UP000305948">
    <property type="component" value="Unassembled WGS sequence"/>
</dbReference>
<dbReference type="Gene3D" id="3.40.50.720">
    <property type="entry name" value="NAD(P)-binding Rossmann-like Domain"/>
    <property type="match status" value="1"/>
</dbReference>
<protein>
    <submittedName>
        <fullName evidence="5">Acetyl-CoA synthetase-like protein</fullName>
    </submittedName>
</protein>
<evidence type="ECO:0000256" key="2">
    <source>
        <dbReference type="ARBA" id="ARBA00022553"/>
    </source>
</evidence>
<reference evidence="5 6" key="1">
    <citation type="journal article" date="2019" name="Nat. Ecol. Evol.">
        <title>Megaphylogeny resolves global patterns of mushroom evolution.</title>
        <authorList>
            <person name="Varga T."/>
            <person name="Krizsan K."/>
            <person name="Foldi C."/>
            <person name="Dima B."/>
            <person name="Sanchez-Garcia M."/>
            <person name="Sanchez-Ramirez S."/>
            <person name="Szollosi G.J."/>
            <person name="Szarkandi J.G."/>
            <person name="Papp V."/>
            <person name="Albert L."/>
            <person name="Andreopoulos W."/>
            <person name="Angelini C."/>
            <person name="Antonin V."/>
            <person name="Barry K.W."/>
            <person name="Bougher N.L."/>
            <person name="Buchanan P."/>
            <person name="Buyck B."/>
            <person name="Bense V."/>
            <person name="Catcheside P."/>
            <person name="Chovatia M."/>
            <person name="Cooper J."/>
            <person name="Damon W."/>
            <person name="Desjardin D."/>
            <person name="Finy P."/>
            <person name="Geml J."/>
            <person name="Haridas S."/>
            <person name="Hughes K."/>
            <person name="Justo A."/>
            <person name="Karasinski D."/>
            <person name="Kautmanova I."/>
            <person name="Kiss B."/>
            <person name="Kocsube S."/>
            <person name="Kotiranta H."/>
            <person name="LaButti K.M."/>
            <person name="Lechner B.E."/>
            <person name="Liimatainen K."/>
            <person name="Lipzen A."/>
            <person name="Lukacs Z."/>
            <person name="Mihaltcheva S."/>
            <person name="Morgado L.N."/>
            <person name="Niskanen T."/>
            <person name="Noordeloos M.E."/>
            <person name="Ohm R.A."/>
            <person name="Ortiz-Santana B."/>
            <person name="Ovrebo C."/>
            <person name="Racz N."/>
            <person name="Riley R."/>
            <person name="Savchenko A."/>
            <person name="Shiryaev A."/>
            <person name="Soop K."/>
            <person name="Spirin V."/>
            <person name="Szebenyi C."/>
            <person name="Tomsovsky M."/>
            <person name="Tulloss R.E."/>
            <person name="Uehling J."/>
            <person name="Grigoriev I.V."/>
            <person name="Vagvolgyi C."/>
            <person name="Papp T."/>
            <person name="Martin F.M."/>
            <person name="Miettinen O."/>
            <person name="Hibbett D.S."/>
            <person name="Nagy L.G."/>
        </authorList>
    </citation>
    <scope>NUCLEOTIDE SEQUENCE [LARGE SCALE GENOMIC DNA]</scope>
    <source>
        <strain evidence="5 6">OMC1185</strain>
    </source>
</reference>
<dbReference type="SUPFAM" id="SSF51735">
    <property type="entry name" value="NAD(P)-binding Rossmann-fold domains"/>
    <property type="match status" value="1"/>
</dbReference>
<organism evidence="5 6">
    <name type="scientific">Heliocybe sulcata</name>
    <dbReference type="NCBI Taxonomy" id="5364"/>
    <lineage>
        <taxon>Eukaryota</taxon>
        <taxon>Fungi</taxon>
        <taxon>Dikarya</taxon>
        <taxon>Basidiomycota</taxon>
        <taxon>Agaricomycotina</taxon>
        <taxon>Agaricomycetes</taxon>
        <taxon>Gloeophyllales</taxon>
        <taxon>Gloeophyllaceae</taxon>
        <taxon>Heliocybe</taxon>
    </lineage>
</organism>
<feature type="domain" description="Thioester reductase (TE)" evidence="4">
    <location>
        <begin position="697"/>
        <end position="928"/>
    </location>
</feature>
<evidence type="ECO:0000256" key="1">
    <source>
        <dbReference type="ARBA" id="ARBA00022450"/>
    </source>
</evidence>
<dbReference type="OrthoDB" id="429813at2759"/>
<evidence type="ECO:0000259" key="3">
    <source>
        <dbReference type="Pfam" id="PF00501"/>
    </source>
</evidence>
<dbReference type="PANTHER" id="PTHR43439">
    <property type="entry name" value="PHENYLACETATE-COENZYME A LIGASE"/>
    <property type="match status" value="1"/>
</dbReference>
<dbReference type="InterPro" id="IPR000873">
    <property type="entry name" value="AMP-dep_synth/lig_dom"/>
</dbReference>
<dbReference type="PANTHER" id="PTHR43439:SF2">
    <property type="entry name" value="ENZYME, PUTATIVE (JCVI)-RELATED"/>
    <property type="match status" value="1"/>
</dbReference>
<dbReference type="AlphaFoldDB" id="A0A5C3MQU3"/>
<keyword evidence="2" id="KW-0597">Phosphoprotein</keyword>
<dbReference type="Pfam" id="PF23562">
    <property type="entry name" value="AMP-binding_C_3"/>
    <property type="match status" value="1"/>
</dbReference>
<dbReference type="Gene3D" id="1.10.1200.10">
    <property type="entry name" value="ACP-like"/>
    <property type="match status" value="1"/>
</dbReference>
<sequence>MTRPVPPLDGSVRVWPGFADFHYAANPRGTCAQFFREDTGGIVRVTFEEFARASHRVAHALRADKCLKSGDVVALIALCDTLMYMALMVGMTRAGLIPFPISPRNSPVGIHSMLSKTGCRHLITTQSFLQPLIDACKVEFTTQCYEVTINEIPSFTEVFPLLGKETSSDPFEPFVLGDWNPDWDDPILYLHSSGSTGSPRAIAQTHRTALLWCSLPCVAEGRSYSRNIIWGSMMAPTFHALGVYTHLYSTFVTGFANALFSPQYPAPPIMPTPQNTLEAIKKSGANTAIVVPAFLEACAWVHSREAVDFLAQLEICAFGGGPLSSKVGNTLVEHGVKLNTLYGATEFGTLSSFFDVIPDSVIPGVIPKSPMDWSWVRFSDRLKLRWADQGNGTYELQIMTHDLHRPSVQNLPDLSGYATVGRLDDVLVLASGEKTVPLPMEGHILHNPLVQGALIFGTAREQVGVLVEPKPGYTLDPKDDKAVVEFRNRIWPTVEEANKDAPAFSRIFKEMILVTNPTKPMTRAAKGTVQRNKTLSLYASEINSLYDVVNSSMYGERTDLPSSWTPPVLLAWLQNQAQDIHSTDVKLGPTDDLFHRGFDSLSATFLRNRILGALRSSNHPNARRALAGVTQNMIYAYPTLEQLSQAVAALLMQQAPDDAAVMSPAESIEALVQRYSRNFPKPSILASLAVEGTVVLLTGSTGSLGSYILAELLGDERVRVVYALNRPSKDQSAPVRQKAAFRDKGLPLALLMSEKLVFIDGDASKPNLDIEADIYSKIHSSVTHIIHNAWKVDFNLALSSFETNIRATRGLIDFALTSKYGAQVKLVFVSSITVAQSWDYSNGSFPEDVLQDASYAVGGGYGEGKYVAERVPASETGLKCTTVRIGQICGGVPDGAWASTDWFPILVKSSITLQCLPDSSEDVSWIPMPAATQVMLDVSLAEEIQPIAINAVHPRPAKWRNIMKAISKALGESCGVLPLVPFKEWVQKLERCAGHNTTADDLNRIPALRILPFFQQVASRRAVIGEQGDVAEFTTDKCRAISASLDQLQVLDDGDAEMWVRYWRSKAFI</sequence>
<dbReference type="Pfam" id="PF07993">
    <property type="entry name" value="NAD_binding_4"/>
    <property type="match status" value="1"/>
</dbReference>
<dbReference type="SUPFAM" id="SSF56801">
    <property type="entry name" value="Acetyl-CoA synthetase-like"/>
    <property type="match status" value="1"/>
</dbReference>
<dbReference type="SUPFAM" id="SSF47336">
    <property type="entry name" value="ACP-like"/>
    <property type="match status" value="1"/>
</dbReference>